<evidence type="ECO:0000313" key="1">
    <source>
        <dbReference type="EMBL" id="GAA3949555.1"/>
    </source>
</evidence>
<name>A0ABP7NMA9_9SPHI</name>
<dbReference type="Proteomes" id="UP001501081">
    <property type="component" value="Unassembled WGS sequence"/>
</dbReference>
<comment type="caution">
    <text evidence="1">The sequence shown here is derived from an EMBL/GenBank/DDBJ whole genome shotgun (WGS) entry which is preliminary data.</text>
</comment>
<accession>A0ABP7NMA9</accession>
<keyword evidence="2" id="KW-1185">Reference proteome</keyword>
<gene>
    <name evidence="1" type="ORF">GCM10022246_00220</name>
</gene>
<dbReference type="Gene3D" id="1.50.10.20">
    <property type="match status" value="1"/>
</dbReference>
<dbReference type="SUPFAM" id="SSF48239">
    <property type="entry name" value="Terpenoid cyclases/Protein prenyltransferases"/>
    <property type="match status" value="1"/>
</dbReference>
<organism evidence="1 2">
    <name type="scientific">Pedobacter ginsengiterrae</name>
    <dbReference type="NCBI Taxonomy" id="871696"/>
    <lineage>
        <taxon>Bacteria</taxon>
        <taxon>Pseudomonadati</taxon>
        <taxon>Bacteroidota</taxon>
        <taxon>Sphingobacteriia</taxon>
        <taxon>Sphingobacteriales</taxon>
        <taxon>Sphingobacteriaceae</taxon>
        <taxon>Pedobacter</taxon>
    </lineage>
</organism>
<reference evidence="2" key="1">
    <citation type="journal article" date="2019" name="Int. J. Syst. Evol. Microbiol.">
        <title>The Global Catalogue of Microorganisms (GCM) 10K type strain sequencing project: providing services to taxonomists for standard genome sequencing and annotation.</title>
        <authorList>
            <consortium name="The Broad Institute Genomics Platform"/>
            <consortium name="The Broad Institute Genome Sequencing Center for Infectious Disease"/>
            <person name="Wu L."/>
            <person name="Ma J."/>
        </authorList>
    </citation>
    <scope>NUCLEOTIDE SEQUENCE [LARGE SCALE GENOMIC DNA]</scope>
    <source>
        <strain evidence="2">JCM 17338</strain>
    </source>
</reference>
<sequence length="264" mass="30990">MRAGVWNNFTSWNPLFKTCPADVDNTSCASKVLQELGKNYPENKSIILKNRNKLGLFYTWYTLRPNLIFDKNYWLLILREYKNPIKSFMFWHKFECSRNDIDAVVNANVLFYLGLDDNTKPLINYMINIIEQNKENDCDEWYRNPFSIYYFFSRNYKKAIVELEPLKKPLIDRIIETVKEDGSIGASILDTAFGVISLLNLNYYSLIIEDAVAYLIKNQQDYGNWQRWVVYYGGAKKLSCFGSEEFTTGFCLEALALYKETQDK</sequence>
<dbReference type="InterPro" id="IPR008930">
    <property type="entry name" value="Terpenoid_cyclase/PrenylTrfase"/>
</dbReference>
<protein>
    <submittedName>
        <fullName evidence="1">Uncharacterized protein</fullName>
    </submittedName>
</protein>
<dbReference type="EMBL" id="BAABAK010000001">
    <property type="protein sequence ID" value="GAA3949555.1"/>
    <property type="molecule type" value="Genomic_DNA"/>
</dbReference>
<evidence type="ECO:0000313" key="2">
    <source>
        <dbReference type="Proteomes" id="UP001501081"/>
    </source>
</evidence>
<proteinExistence type="predicted"/>